<dbReference type="AlphaFoldDB" id="A0A8J3LZ04"/>
<reference evidence="1" key="1">
    <citation type="submission" date="2021-01" db="EMBL/GenBank/DDBJ databases">
        <title>Whole genome shotgun sequence of Planosporangium flavigriseum NBRC 105377.</title>
        <authorList>
            <person name="Komaki H."/>
            <person name="Tamura T."/>
        </authorList>
    </citation>
    <scope>NUCLEOTIDE SEQUENCE</scope>
    <source>
        <strain evidence="1">NBRC 105377</strain>
    </source>
</reference>
<evidence type="ECO:0000313" key="1">
    <source>
        <dbReference type="EMBL" id="GIG76359.1"/>
    </source>
</evidence>
<name>A0A8J3LZ04_9ACTN</name>
<keyword evidence="2" id="KW-1185">Reference proteome</keyword>
<protein>
    <submittedName>
        <fullName evidence="1">Uncharacterized protein</fullName>
    </submittedName>
</protein>
<evidence type="ECO:0000313" key="2">
    <source>
        <dbReference type="Proteomes" id="UP000653674"/>
    </source>
</evidence>
<organism evidence="1 2">
    <name type="scientific">Planosporangium flavigriseum</name>
    <dbReference type="NCBI Taxonomy" id="373681"/>
    <lineage>
        <taxon>Bacteria</taxon>
        <taxon>Bacillati</taxon>
        <taxon>Actinomycetota</taxon>
        <taxon>Actinomycetes</taxon>
        <taxon>Micromonosporales</taxon>
        <taxon>Micromonosporaceae</taxon>
        <taxon>Planosporangium</taxon>
    </lineage>
</organism>
<sequence length="102" mass="10660">MRAFINGTSVRIDLVHTPDDALKVVRLALAAGLPGITINHSGDSGRGLQIDVAPVPGTFASEALAALVYVVAEINGITSEKLIESWRGRVNLPATVADEAVE</sequence>
<dbReference type="EMBL" id="BONU01000052">
    <property type="protein sequence ID" value="GIG76359.1"/>
    <property type="molecule type" value="Genomic_DNA"/>
</dbReference>
<proteinExistence type="predicted"/>
<dbReference type="Proteomes" id="UP000653674">
    <property type="component" value="Unassembled WGS sequence"/>
</dbReference>
<gene>
    <name evidence="1" type="ORF">Pfl04_47630</name>
</gene>
<comment type="caution">
    <text evidence="1">The sequence shown here is derived from an EMBL/GenBank/DDBJ whole genome shotgun (WGS) entry which is preliminary data.</text>
</comment>
<accession>A0A8J3LZ04</accession>